<evidence type="ECO:0000313" key="3">
    <source>
        <dbReference type="Proteomes" id="UP000250140"/>
    </source>
</evidence>
<accession>A0A8E2ETD7</accession>
<dbReference type="EMBL" id="KV750551">
    <property type="protein sequence ID" value="OCL04290.1"/>
    <property type="molecule type" value="Genomic_DNA"/>
</dbReference>
<dbReference type="PANTHER" id="PTHR37490">
    <property type="entry name" value="EXPRESSED PROTEIN"/>
    <property type="match status" value="1"/>
</dbReference>
<feature type="chain" id="PRO_5034177937" description="DUF3431 domain containing protein" evidence="1">
    <location>
        <begin position="32"/>
        <end position="337"/>
    </location>
</feature>
<reference evidence="2 3" key="1">
    <citation type="journal article" date="2016" name="Nat. Commun.">
        <title>Ectomycorrhizal ecology is imprinted in the genome of the dominant symbiotic fungus Cenococcum geophilum.</title>
        <authorList>
            <consortium name="DOE Joint Genome Institute"/>
            <person name="Peter M."/>
            <person name="Kohler A."/>
            <person name="Ohm R.A."/>
            <person name="Kuo A."/>
            <person name="Krutzmann J."/>
            <person name="Morin E."/>
            <person name="Arend M."/>
            <person name="Barry K.W."/>
            <person name="Binder M."/>
            <person name="Choi C."/>
            <person name="Clum A."/>
            <person name="Copeland A."/>
            <person name="Grisel N."/>
            <person name="Haridas S."/>
            <person name="Kipfer T."/>
            <person name="LaButti K."/>
            <person name="Lindquist E."/>
            <person name="Lipzen A."/>
            <person name="Maire R."/>
            <person name="Meier B."/>
            <person name="Mihaltcheva S."/>
            <person name="Molinier V."/>
            <person name="Murat C."/>
            <person name="Poggeler S."/>
            <person name="Quandt C.A."/>
            <person name="Sperisen C."/>
            <person name="Tritt A."/>
            <person name="Tisserant E."/>
            <person name="Crous P.W."/>
            <person name="Henrissat B."/>
            <person name="Nehls U."/>
            <person name="Egli S."/>
            <person name="Spatafora J.W."/>
            <person name="Grigoriev I.V."/>
            <person name="Martin F.M."/>
        </authorList>
    </citation>
    <scope>NUCLEOTIDE SEQUENCE [LARGE SCALE GENOMIC DNA]</scope>
    <source>
        <strain evidence="2 3">CBS 207.34</strain>
    </source>
</reference>
<evidence type="ECO:0000313" key="2">
    <source>
        <dbReference type="EMBL" id="OCL04290.1"/>
    </source>
</evidence>
<organism evidence="2 3">
    <name type="scientific">Glonium stellatum</name>
    <dbReference type="NCBI Taxonomy" id="574774"/>
    <lineage>
        <taxon>Eukaryota</taxon>
        <taxon>Fungi</taxon>
        <taxon>Dikarya</taxon>
        <taxon>Ascomycota</taxon>
        <taxon>Pezizomycotina</taxon>
        <taxon>Dothideomycetes</taxon>
        <taxon>Pleosporomycetidae</taxon>
        <taxon>Gloniales</taxon>
        <taxon>Gloniaceae</taxon>
        <taxon>Glonium</taxon>
    </lineage>
</organism>
<dbReference type="PANTHER" id="PTHR37490:SF3">
    <property type="entry name" value="DUF3431 DOMAIN CONTAINING PROTEIN"/>
    <property type="match status" value="1"/>
</dbReference>
<dbReference type="InterPro" id="IPR021838">
    <property type="entry name" value="DUF3431"/>
</dbReference>
<sequence length="337" mass="38860">MVSMRRRCTPRTILIAFLLWLLLAVLFHLKAELWDYIDGPGYLVEEDLEITDLANGPHTPTAHTPKKRRTAVVVASQQTENATWLSAYFPDWEKNIYAVDNPAAELTVPKNKGRESMVYLTFIIDNYEDLPDNILFIHPNRYQWHNDDPDYDGLPMLRHFQIPYLEKEGYVNIRCAWSLGCPAEMKPLDEQGIHRAQVHAGGDYKQAFEVLFPEKEVPEIVGVSCCAQFAATKEKVLERPRQDYERYREWLLNTTLDDSISGRILEYSWHIIFGKEAVHCPSARECYCNVFGLCDLQCTDKSGCYGRYSLPPYSTLPYGWPFVGWHGEARNRSALEA</sequence>
<keyword evidence="1" id="KW-0732">Signal</keyword>
<protein>
    <recommendedName>
        <fullName evidence="4">DUF3431 domain containing protein</fullName>
    </recommendedName>
</protein>
<gene>
    <name evidence="2" type="ORF">AOQ84DRAFT_400198</name>
</gene>
<dbReference type="OrthoDB" id="426718at2759"/>
<dbReference type="Pfam" id="PF11913">
    <property type="entry name" value="DUF3431"/>
    <property type="match status" value="1"/>
</dbReference>
<keyword evidence="3" id="KW-1185">Reference proteome</keyword>
<evidence type="ECO:0000256" key="1">
    <source>
        <dbReference type="SAM" id="SignalP"/>
    </source>
</evidence>
<dbReference type="AlphaFoldDB" id="A0A8E2ETD7"/>
<dbReference type="Proteomes" id="UP000250140">
    <property type="component" value="Unassembled WGS sequence"/>
</dbReference>
<name>A0A8E2ETD7_9PEZI</name>
<feature type="signal peptide" evidence="1">
    <location>
        <begin position="1"/>
        <end position="31"/>
    </location>
</feature>
<proteinExistence type="predicted"/>
<evidence type="ECO:0008006" key="4">
    <source>
        <dbReference type="Google" id="ProtNLM"/>
    </source>
</evidence>